<protein>
    <submittedName>
        <fullName evidence="1">Uncharacterized protein</fullName>
    </submittedName>
</protein>
<organism evidence="1 2">
    <name type="scientific">Rhizopus delemar</name>
    <dbReference type="NCBI Taxonomy" id="936053"/>
    <lineage>
        <taxon>Eukaryota</taxon>
        <taxon>Fungi</taxon>
        <taxon>Fungi incertae sedis</taxon>
        <taxon>Mucoromycota</taxon>
        <taxon>Mucoromycotina</taxon>
        <taxon>Mucoromycetes</taxon>
        <taxon>Mucorales</taxon>
        <taxon>Mucorineae</taxon>
        <taxon>Rhizopodaceae</taxon>
        <taxon>Rhizopus</taxon>
    </lineage>
</organism>
<keyword evidence="2" id="KW-1185">Reference proteome</keyword>
<evidence type="ECO:0000313" key="1">
    <source>
        <dbReference type="EMBL" id="KAG1530095.1"/>
    </source>
</evidence>
<evidence type="ECO:0000313" key="2">
    <source>
        <dbReference type="Proteomes" id="UP000740926"/>
    </source>
</evidence>
<proteinExistence type="predicted"/>
<sequence>MRVSACAMRANTACGSSGATRVSSRQPMTATCWRGWPAASALRRAKAYSPSCGASASRVSAWRSETPQMPQPRSAPACSAASLTAARCARANAPSPRCTMPTRRAARS</sequence>
<comment type="caution">
    <text evidence="1">The sequence shown here is derived from an EMBL/GenBank/DDBJ whole genome shotgun (WGS) entry which is preliminary data.</text>
</comment>
<dbReference type="AlphaFoldDB" id="A0A9P6XQB0"/>
<reference evidence="1 2" key="1">
    <citation type="journal article" date="2020" name="Microb. Genom.">
        <title>Genetic diversity of clinical and environmental Mucorales isolates obtained from an investigation of mucormycosis cases among solid organ transplant recipients.</title>
        <authorList>
            <person name="Nguyen M.H."/>
            <person name="Kaul D."/>
            <person name="Muto C."/>
            <person name="Cheng S.J."/>
            <person name="Richter R.A."/>
            <person name="Bruno V.M."/>
            <person name="Liu G."/>
            <person name="Beyhan S."/>
            <person name="Sundermann A.J."/>
            <person name="Mounaud S."/>
            <person name="Pasculle A.W."/>
            <person name="Nierman W.C."/>
            <person name="Driscoll E."/>
            <person name="Cumbie R."/>
            <person name="Clancy C.J."/>
            <person name="Dupont C.L."/>
        </authorList>
    </citation>
    <scope>NUCLEOTIDE SEQUENCE [LARGE SCALE GENOMIC DNA]</scope>
    <source>
        <strain evidence="1 2">GL24</strain>
    </source>
</reference>
<accession>A0A9P6XQB0</accession>
<dbReference type="Proteomes" id="UP000740926">
    <property type="component" value="Unassembled WGS sequence"/>
</dbReference>
<dbReference type="EMBL" id="JAANIU010013196">
    <property type="protein sequence ID" value="KAG1530095.1"/>
    <property type="molecule type" value="Genomic_DNA"/>
</dbReference>
<gene>
    <name evidence="1" type="ORF">G6F50_017548</name>
</gene>
<name>A0A9P6XQB0_9FUNG</name>